<evidence type="ECO:0000313" key="5">
    <source>
        <dbReference type="Proteomes" id="UP001214553"/>
    </source>
</evidence>
<dbReference type="Proteomes" id="UP001214553">
    <property type="component" value="Chromosome"/>
</dbReference>
<dbReference type="EMBL" id="CP119108">
    <property type="protein sequence ID" value="WEG09050.1"/>
    <property type="molecule type" value="Genomic_DNA"/>
</dbReference>
<sequence length="503" mass="53103">MNTPMAGLVAAAAAVQGAWRVSDPGEFTDEQLLATNTALGVLRRRTEAAQAQIAAQLAARSRPGSGPESLARKTGHTSVVDLISTTTGATTGEAMRLVKVGQATAPRPTFGDTPAPPAHPAVGVAVAADRLPVAAAEQIIRLLDRLPASIPADRKTQAEERLVAKLSGLPSDRWHRILVEAHAALDPEGLARREAEVHARRYLRIWEKDQAVHFEGAADAATAAPLVTVLDALVTTSFRTSTDTSGSAADTADTGNVGSSVDADHDGDPGDGTRTDSTGADGTGAAGDTADAAVAAAMLDERTVAQRRLDALMILCRHYLDCAHTGEPTGGATVIVRVNMDDLQEGTGTGTIDGLDQPISIDTIRRIGGTGPVIPMYLGPNKEVLDLGRSQRLFTPAQKLVLYERDGGCAFCGAPPGHTRAHHIYWWARDKGRTDLANGILLCETCHHRIHDNGWDIRIDPAPGARRNATTGPGAHVWFIPPARIDPTRTPRLGGRARHEYAA</sequence>
<feature type="region of interest" description="Disordered" evidence="2">
    <location>
        <begin position="240"/>
        <end position="286"/>
    </location>
</feature>
<dbReference type="CDD" id="cd00085">
    <property type="entry name" value="HNHc"/>
    <property type="match status" value="1"/>
</dbReference>
<dbReference type="Pfam" id="PF01844">
    <property type="entry name" value="HNH"/>
    <property type="match status" value="1"/>
</dbReference>
<dbReference type="RefSeq" id="WP_275278374.1">
    <property type="nucleotide sequence ID" value="NZ_CP119108.1"/>
</dbReference>
<feature type="domain" description="HNH nuclease" evidence="3">
    <location>
        <begin position="397"/>
        <end position="448"/>
    </location>
</feature>
<feature type="compositionally biased region" description="Low complexity" evidence="2">
    <location>
        <begin position="240"/>
        <end position="255"/>
    </location>
</feature>
<evidence type="ECO:0000259" key="3">
    <source>
        <dbReference type="SMART" id="SM00507"/>
    </source>
</evidence>
<dbReference type="Gene3D" id="1.10.30.50">
    <property type="match status" value="1"/>
</dbReference>
<gene>
    <name evidence="4" type="ORF">PU630_00360</name>
</gene>
<evidence type="ECO:0000256" key="2">
    <source>
        <dbReference type="SAM" id="MobiDB-lite"/>
    </source>
</evidence>
<dbReference type="SMART" id="SM00507">
    <property type="entry name" value="HNHc"/>
    <property type="match status" value="1"/>
</dbReference>
<dbReference type="InterPro" id="IPR003870">
    <property type="entry name" value="DUF222"/>
</dbReference>
<dbReference type="Pfam" id="PF02720">
    <property type="entry name" value="DUF222"/>
    <property type="match status" value="1"/>
</dbReference>
<evidence type="ECO:0000256" key="1">
    <source>
        <dbReference type="ARBA" id="ARBA00023450"/>
    </source>
</evidence>
<evidence type="ECO:0000313" key="4">
    <source>
        <dbReference type="EMBL" id="WEG09050.1"/>
    </source>
</evidence>
<accession>A0ABY8BYQ2</accession>
<protein>
    <submittedName>
        <fullName evidence="4">DUF222 domain-containing protein</fullName>
    </submittedName>
</protein>
<proteinExistence type="inferred from homology"/>
<dbReference type="InterPro" id="IPR002711">
    <property type="entry name" value="HNH"/>
</dbReference>
<name>A0ABY8BYQ2_9MICO</name>
<organism evidence="4 5">
    <name type="scientific">Microbacterium horticulturae</name>
    <dbReference type="NCBI Taxonomy" id="3028316"/>
    <lineage>
        <taxon>Bacteria</taxon>
        <taxon>Bacillati</taxon>
        <taxon>Actinomycetota</taxon>
        <taxon>Actinomycetes</taxon>
        <taxon>Micrococcales</taxon>
        <taxon>Microbacteriaceae</taxon>
        <taxon>Microbacterium</taxon>
    </lineage>
</organism>
<reference evidence="4 5" key="1">
    <citation type="submission" date="2023-03" db="EMBL/GenBank/DDBJ databases">
        <title>Genome sequence of Microbacterium sp. KACC 23027.</title>
        <authorList>
            <person name="Kim S."/>
            <person name="Heo J."/>
            <person name="Kwon S.-W."/>
        </authorList>
    </citation>
    <scope>NUCLEOTIDE SEQUENCE [LARGE SCALE GENOMIC DNA]</scope>
    <source>
        <strain evidence="4 5">KACC 23027</strain>
    </source>
</reference>
<feature type="compositionally biased region" description="Basic and acidic residues" evidence="2">
    <location>
        <begin position="262"/>
        <end position="274"/>
    </location>
</feature>
<comment type="similarity">
    <text evidence="1">Belongs to the Rv1128c/1148c/1588c/1702c/1945/3466 family.</text>
</comment>
<dbReference type="InterPro" id="IPR003615">
    <property type="entry name" value="HNH_nuc"/>
</dbReference>
<keyword evidence="5" id="KW-1185">Reference proteome</keyword>